<feature type="region of interest" description="Disordered" evidence="4">
    <location>
        <begin position="470"/>
        <end position="490"/>
    </location>
</feature>
<feature type="compositionally biased region" description="Low complexity" evidence="4">
    <location>
        <begin position="358"/>
        <end position="375"/>
    </location>
</feature>
<evidence type="ECO:0000259" key="5">
    <source>
        <dbReference type="PROSITE" id="PS50118"/>
    </source>
</evidence>
<dbReference type="Gene3D" id="1.10.150.50">
    <property type="entry name" value="Transcription Factor, Ets-1"/>
    <property type="match status" value="1"/>
</dbReference>
<feature type="DNA-binding region" description="HMG box" evidence="3">
    <location>
        <begin position="123"/>
        <end position="189"/>
    </location>
</feature>
<dbReference type="EMBL" id="NRDI02000002">
    <property type="protein sequence ID" value="KAI1518847.1"/>
    <property type="molecule type" value="Genomic_DNA"/>
</dbReference>
<dbReference type="Pfam" id="PF00505">
    <property type="entry name" value="HMG_box"/>
    <property type="match status" value="1"/>
</dbReference>
<evidence type="ECO:0000256" key="1">
    <source>
        <dbReference type="ARBA" id="ARBA00023125"/>
    </source>
</evidence>
<dbReference type="Pfam" id="PF11274">
    <property type="entry name" value="DUF3074"/>
    <property type="match status" value="1"/>
</dbReference>
<feature type="region of interest" description="Disordered" evidence="4">
    <location>
        <begin position="208"/>
        <end position="447"/>
    </location>
</feature>
<dbReference type="EMBL" id="NQIK02000002">
    <property type="protein sequence ID" value="KAF7574777.1"/>
    <property type="molecule type" value="Genomic_DNA"/>
</dbReference>
<feature type="compositionally biased region" description="Basic and acidic residues" evidence="4">
    <location>
        <begin position="378"/>
        <end position="398"/>
    </location>
</feature>
<dbReference type="Proteomes" id="UP000249757">
    <property type="component" value="Unassembled WGS sequence"/>
</dbReference>
<dbReference type="Pfam" id="PF00536">
    <property type="entry name" value="SAM_1"/>
    <property type="match status" value="1"/>
</dbReference>
<feature type="region of interest" description="Disordered" evidence="4">
    <location>
        <begin position="56"/>
        <end position="129"/>
    </location>
</feature>
<feature type="compositionally biased region" description="Polar residues" evidence="4">
    <location>
        <begin position="399"/>
        <end position="444"/>
    </location>
</feature>
<evidence type="ECO:0000313" key="8">
    <source>
        <dbReference type="Proteomes" id="UP000245464"/>
    </source>
</evidence>
<evidence type="ECO:0000313" key="7">
    <source>
        <dbReference type="EMBL" id="KAI1518847.1"/>
    </source>
</evidence>
<reference evidence="9" key="4">
    <citation type="journal article" date="2022" name="Microb. Genom.">
        <title>A global pangenome for the wheat fungal pathogen Pyrenophora tritici-repentis and prediction of effector protein structural homology.</title>
        <authorList>
            <person name="Moolhuijzen P.M."/>
            <person name="See P.T."/>
            <person name="Shi G."/>
            <person name="Powell H.R."/>
            <person name="Cockram J."/>
            <person name="Jorgensen L.N."/>
            <person name="Benslimane H."/>
            <person name="Strelkov S.E."/>
            <person name="Turner J."/>
            <person name="Liu Z."/>
            <person name="Moffat C.S."/>
        </authorList>
    </citation>
    <scope>NUCLEOTIDE SEQUENCE [LARGE SCALE GENOMIC DNA]</scope>
</reference>
<dbReference type="PANTHER" id="PTHR46040">
    <property type="entry name" value="HIGH MOBILITY GROUP PROTEIN 2"/>
    <property type="match status" value="1"/>
</dbReference>
<name>A0A2W1GNI4_9PLEO</name>
<keyword evidence="1 3" id="KW-0238">DNA-binding</keyword>
<dbReference type="InterPro" id="IPR024500">
    <property type="entry name" value="DUF3074"/>
</dbReference>
<evidence type="ECO:0000256" key="2">
    <source>
        <dbReference type="ARBA" id="ARBA00023242"/>
    </source>
</evidence>
<dbReference type="InterPro" id="IPR036910">
    <property type="entry name" value="HMG_box_dom_sf"/>
</dbReference>
<evidence type="ECO:0000313" key="9">
    <source>
        <dbReference type="Proteomes" id="UP000249757"/>
    </source>
</evidence>
<feature type="compositionally biased region" description="Polar residues" evidence="4">
    <location>
        <begin position="259"/>
        <end position="284"/>
    </location>
</feature>
<feature type="compositionally biased region" description="Polar residues" evidence="4">
    <location>
        <begin position="240"/>
        <end position="251"/>
    </location>
</feature>
<feature type="domain" description="HMG box" evidence="5">
    <location>
        <begin position="123"/>
        <end position="189"/>
    </location>
</feature>
<dbReference type="PROSITE" id="PS50118">
    <property type="entry name" value="HMG_BOX_2"/>
    <property type="match status" value="1"/>
</dbReference>
<organism evidence="6 8">
    <name type="scientific">Pyrenophora tritici-repentis</name>
    <dbReference type="NCBI Taxonomy" id="45151"/>
    <lineage>
        <taxon>Eukaryota</taxon>
        <taxon>Fungi</taxon>
        <taxon>Dikarya</taxon>
        <taxon>Ascomycota</taxon>
        <taxon>Pezizomycotina</taxon>
        <taxon>Dothideomycetes</taxon>
        <taxon>Pleosporomycetidae</taxon>
        <taxon>Pleosporales</taxon>
        <taxon>Pleosporineae</taxon>
        <taxon>Pleosporaceae</taxon>
        <taxon>Pyrenophora</taxon>
    </lineage>
</organism>
<dbReference type="InterPro" id="IPR001660">
    <property type="entry name" value="SAM"/>
</dbReference>
<dbReference type="PANTHER" id="PTHR46040:SF3">
    <property type="entry name" value="HIGH MOBILITY GROUP PROTEIN 2"/>
    <property type="match status" value="1"/>
</dbReference>
<dbReference type="GO" id="GO:0005634">
    <property type="term" value="C:nucleus"/>
    <property type="evidence" value="ECO:0007669"/>
    <property type="project" value="UniProtKB-UniRule"/>
</dbReference>
<evidence type="ECO:0000256" key="3">
    <source>
        <dbReference type="PROSITE-ProRule" id="PRU00267"/>
    </source>
</evidence>
<dbReference type="GO" id="GO:0010468">
    <property type="term" value="P:regulation of gene expression"/>
    <property type="evidence" value="ECO:0007669"/>
    <property type="project" value="TreeGrafter"/>
</dbReference>
<dbReference type="Gene3D" id="1.10.30.10">
    <property type="entry name" value="High mobility group box domain"/>
    <property type="match status" value="1"/>
</dbReference>
<feature type="compositionally biased region" description="Polar residues" evidence="4">
    <location>
        <begin position="296"/>
        <end position="316"/>
    </location>
</feature>
<feature type="compositionally biased region" description="Basic and acidic residues" evidence="4">
    <location>
        <begin position="83"/>
        <end position="95"/>
    </location>
</feature>
<gene>
    <name evidence="7" type="ORF">Ptr86124_001975</name>
    <name evidence="6" type="ORF">PtrM4_064010</name>
</gene>
<sequence length="842" mass="93072">MSDLRDRLARLGLSQYYQVLAAEGFDTWDTVLDITESDLSHLNVKLGHRRKLQRAIAESRGQSSDRPLPINLARAGSTAGSYRSDDSGPESKTKPPDSTQPPPSGTGAKRKYRRHPKPDEHAPERPPSAYVIFSNQVRESLKGQDLSFTEIAKVVGEKWQVLPAEEREGCERQANGAKEKYYAELAEYKKTPHFEAYQKYLEDFKAKHSVPTKGLYPTASNSKRRPLTVSEGKRSKLDTETSTSTRAGSYEQNDRSVNRRLSSTQPDAYASGQQKPDSSQSTGPSRLPPGPLYASKPTSPINRPLSGFNSPRSGEQFSPASASPRPAPLQREGIFEPSAPNPIRDPRIPFDANPYHQPVSTPSPSYPYSAHYQSPAEMHSRRTTRDPTRLPRLSHEDTTLSSESGHSGQGLPTSCYPEQTLPTDPNATSATGITWSPLSPQSRSCARKTTAGSRLQLLVAVRHVFQDPRSAAQTSAMTDSGATTSAGQSPARQYLELNHLKKSELPHHPSYGNAVSEHTVSLVEFFNSLFAEVQKTNFDEDFKACGTWSPKSGHVMMPSLEDTGGSEVAVPISVEKRIKTVNGANWAVRTSYHSDAHVKFSELGELLARDHSRNEALYTPSALDAVELLAWGKDDLAKALSESNYREAIHSVEMFISQMVHTMPKIAGCDLLQHRVFHLLVITTQTYHEKSSSELSQSITVQLPVDYASFADVDIVKAKSHVRTSGSSLCYHFPQSIERHGIQPNVTQKSREGKKLTEGKYVSLERLLASSTKPSFGDNTTQQTDTVKDGYHRWDMMTLSTAGGITRIAPKSIQEKETVNAIAEDVDYVLNHIAKQRRDQAH</sequence>
<dbReference type="AlphaFoldDB" id="A0A2W1GNI4"/>
<feature type="compositionally biased region" description="Polar residues" evidence="4">
    <location>
        <begin position="471"/>
        <end position="490"/>
    </location>
</feature>
<protein>
    <submittedName>
        <fullName evidence="6 7">Chromatin-associated protein containing the HMG domain protein</fullName>
    </submittedName>
</protein>
<dbReference type="InterPro" id="IPR013761">
    <property type="entry name" value="SAM/pointed_sf"/>
</dbReference>
<dbReference type="Proteomes" id="UP000245464">
    <property type="component" value="Chromosome 2"/>
</dbReference>
<evidence type="ECO:0000256" key="4">
    <source>
        <dbReference type="SAM" id="MobiDB-lite"/>
    </source>
</evidence>
<reference evidence="7" key="3">
    <citation type="journal article" date="2022" name="bioRxiv">
        <title>A global pangenome for the wheat fungal pathogen Pyrenophora tritici-repentis and prediction of effector protein structural homology.</title>
        <authorList>
            <person name="Moolhuijzen P."/>
            <person name="See P.T."/>
            <person name="Shi G."/>
            <person name="Powell H.R."/>
            <person name="Cockram J."/>
            <person name="Jorgensen L.N."/>
            <person name="Benslimane H."/>
            <person name="Strelkov S.E."/>
            <person name="Turner J."/>
            <person name="Liu Z."/>
            <person name="Moffat C.S."/>
        </authorList>
    </citation>
    <scope>NUCLEOTIDE SEQUENCE</scope>
    <source>
        <strain evidence="7">86-124</strain>
    </source>
</reference>
<accession>A0A2W1GNI4</accession>
<dbReference type="GO" id="GO:0003677">
    <property type="term" value="F:DNA binding"/>
    <property type="evidence" value="ECO:0007669"/>
    <property type="project" value="UniProtKB-UniRule"/>
</dbReference>
<dbReference type="SUPFAM" id="SSF47769">
    <property type="entry name" value="SAM/Pointed domain"/>
    <property type="match status" value="1"/>
</dbReference>
<dbReference type="OrthoDB" id="1919336at2759"/>
<keyword evidence="9" id="KW-1185">Reference proteome</keyword>
<keyword evidence="2 3" id="KW-0539">Nucleus</keyword>
<dbReference type="SUPFAM" id="SSF47095">
    <property type="entry name" value="HMG-box"/>
    <property type="match status" value="1"/>
</dbReference>
<dbReference type="InterPro" id="IPR009071">
    <property type="entry name" value="HMG_box_dom"/>
</dbReference>
<proteinExistence type="predicted"/>
<dbReference type="SMART" id="SM00454">
    <property type="entry name" value="SAM"/>
    <property type="match status" value="1"/>
</dbReference>
<evidence type="ECO:0000313" key="6">
    <source>
        <dbReference type="EMBL" id="KAF7574777.1"/>
    </source>
</evidence>
<dbReference type="SMART" id="SM00398">
    <property type="entry name" value="HMG"/>
    <property type="match status" value="1"/>
</dbReference>
<reference evidence="6" key="1">
    <citation type="journal article" date="2018" name="BMC Genomics">
        <title>Comparative genomics of the wheat fungal pathogen Pyrenophora tritici-repentis reveals chromosomal variations and genome plasticity.</title>
        <authorList>
            <person name="Moolhuijzen P."/>
            <person name="See P.T."/>
            <person name="Hane J.K."/>
            <person name="Shi G."/>
            <person name="Liu Z."/>
            <person name="Oliver R.P."/>
            <person name="Moffat C.S."/>
        </authorList>
    </citation>
    <scope>NUCLEOTIDE SEQUENCE [LARGE SCALE GENOMIC DNA]</scope>
    <source>
        <strain evidence="6">M4</strain>
    </source>
</reference>
<dbReference type="InterPro" id="IPR051965">
    <property type="entry name" value="ChromReg_NeuronalGeneExpr"/>
</dbReference>
<comment type="caution">
    <text evidence="6">The sequence shown here is derived from an EMBL/GenBank/DDBJ whole genome shotgun (WGS) entry which is preliminary data.</text>
</comment>
<reference evidence="7" key="2">
    <citation type="submission" date="2021-05" db="EMBL/GenBank/DDBJ databases">
        <authorList>
            <person name="Moolhuijzen P.M."/>
            <person name="Moffat C.S."/>
        </authorList>
    </citation>
    <scope>NUCLEOTIDE SEQUENCE</scope>
    <source>
        <strain evidence="7">86-124</strain>
    </source>
</reference>